<dbReference type="InterPro" id="IPR002759">
    <property type="entry name" value="Pop5/Rpp14/Rnp2-like"/>
</dbReference>
<keyword evidence="3" id="KW-0472">Membrane</keyword>
<evidence type="ECO:0000256" key="2">
    <source>
        <dbReference type="HAMAP-Rule" id="MF_00755"/>
    </source>
</evidence>
<evidence type="ECO:0000256" key="1">
    <source>
        <dbReference type="ARBA" id="ARBA00022694"/>
    </source>
</evidence>
<dbReference type="STRING" id="282676.B6F84_07635"/>
<comment type="function">
    <text evidence="2">Part of ribonuclease P, a protein complex that generates mature tRNA molecules by cleaving their 5'-ends.</text>
</comment>
<keyword evidence="5" id="KW-1185">Reference proteome</keyword>
<dbReference type="GO" id="GO:0004526">
    <property type="term" value="F:ribonuclease P activity"/>
    <property type="evidence" value="ECO:0007669"/>
    <property type="project" value="UniProtKB-UniRule"/>
</dbReference>
<dbReference type="Pfam" id="PF01900">
    <property type="entry name" value="RNase_P_Rpp14"/>
    <property type="match status" value="1"/>
</dbReference>
<evidence type="ECO:0000313" key="5">
    <source>
        <dbReference type="Proteomes" id="UP000193404"/>
    </source>
</evidence>
<dbReference type="Proteomes" id="UP000193404">
    <property type="component" value="Chromosome"/>
</dbReference>
<keyword evidence="2" id="KW-0378">Hydrolase</keyword>
<comment type="subcellular location">
    <subcellularLocation>
        <location evidence="2">Cytoplasm</location>
    </subcellularLocation>
</comment>
<evidence type="ECO:0000256" key="3">
    <source>
        <dbReference type="SAM" id="Phobius"/>
    </source>
</evidence>
<name>A0A1W6K005_9CREN</name>
<dbReference type="EC" id="3.1.26.5" evidence="2"/>
<dbReference type="EMBL" id="CP020477">
    <property type="protein sequence ID" value="ARM75911.1"/>
    <property type="molecule type" value="Genomic_DNA"/>
</dbReference>
<dbReference type="RefSeq" id="WP_148691690.1">
    <property type="nucleotide sequence ID" value="NZ_CP020477.1"/>
</dbReference>
<dbReference type="Gene3D" id="3.30.70.3250">
    <property type="entry name" value="Ribonuclease P, Pop5 subunit"/>
    <property type="match status" value="1"/>
</dbReference>
<keyword evidence="3" id="KW-1133">Transmembrane helix</keyword>
<dbReference type="OrthoDB" id="34695at2157"/>
<keyword evidence="2" id="KW-0540">Nuclease</keyword>
<sequence>MLQAIIDLILIIWLIILTFLVFKRSNITKVKIIKNKQDIRSKRYIIFYLVTESNISVNRNKLEEEIRNSIKEFMGRMWLEIANPKVILYLDDKKQGIISTNRVGYKSVLASLPFVKSIDGSEILIVPKRTTGSLKRAKKLLGIR</sequence>
<dbReference type="InterPro" id="IPR038085">
    <property type="entry name" value="Rnp2-like_sf"/>
</dbReference>
<feature type="transmembrane region" description="Helical" evidence="3">
    <location>
        <begin position="6"/>
        <end position="22"/>
    </location>
</feature>
<keyword evidence="2" id="KW-0963">Cytoplasm</keyword>
<evidence type="ECO:0000313" key="4">
    <source>
        <dbReference type="EMBL" id="ARM75911.1"/>
    </source>
</evidence>
<reference evidence="4 5" key="1">
    <citation type="submission" date="2017-03" db="EMBL/GenBank/DDBJ databases">
        <title>Sulfur activation and transportation mechanism of thermophilic Archaea Acidianus manzaensis YN-25.</title>
        <authorList>
            <person name="Ma Y."/>
            <person name="Yang Y."/>
            <person name="Xia J."/>
        </authorList>
    </citation>
    <scope>NUCLEOTIDE SEQUENCE [LARGE SCALE GENOMIC DNA]</scope>
    <source>
        <strain evidence="4 5">YN-25</strain>
    </source>
</reference>
<dbReference type="GO" id="GO:0005737">
    <property type="term" value="C:cytoplasm"/>
    <property type="evidence" value="ECO:0007669"/>
    <property type="project" value="UniProtKB-SubCell"/>
</dbReference>
<keyword evidence="1 2" id="KW-0819">tRNA processing</keyword>
<accession>A0A1W6K005</accession>
<dbReference type="HAMAP" id="MF_00755">
    <property type="entry name" value="RNase_P_2"/>
    <property type="match status" value="1"/>
</dbReference>
<organism evidence="4 5">
    <name type="scientific">Acidianus manzaensis</name>
    <dbReference type="NCBI Taxonomy" id="282676"/>
    <lineage>
        <taxon>Archaea</taxon>
        <taxon>Thermoproteota</taxon>
        <taxon>Thermoprotei</taxon>
        <taxon>Sulfolobales</taxon>
        <taxon>Sulfolobaceae</taxon>
        <taxon>Acidianus</taxon>
    </lineage>
</organism>
<dbReference type="GO" id="GO:0001682">
    <property type="term" value="P:tRNA 5'-leader removal"/>
    <property type="evidence" value="ECO:0007669"/>
    <property type="project" value="UniProtKB-UniRule"/>
</dbReference>
<keyword evidence="2" id="KW-0255">Endonuclease</keyword>
<dbReference type="GO" id="GO:0030677">
    <property type="term" value="C:ribonuclease P complex"/>
    <property type="evidence" value="ECO:0007669"/>
    <property type="project" value="UniProtKB-UniRule"/>
</dbReference>
<keyword evidence="3" id="KW-0812">Transmembrane</keyword>
<dbReference type="AlphaFoldDB" id="A0A1W6K005"/>
<comment type="catalytic activity">
    <reaction evidence="2">
        <text>Endonucleolytic cleavage of RNA, removing 5'-extranucleotides from tRNA precursor.</text>
        <dbReference type="EC" id="3.1.26.5"/>
    </reaction>
</comment>
<gene>
    <name evidence="2" type="primary">rnp2</name>
    <name evidence="4" type="ORF">B6F84_07635</name>
</gene>
<dbReference type="GeneID" id="41590780"/>
<protein>
    <recommendedName>
        <fullName evidence="2">Ribonuclease P protein component 2</fullName>
        <shortName evidence="2">RNase P component 2</shortName>
        <ecNumber evidence="2">3.1.26.5</ecNumber>
    </recommendedName>
    <alternativeName>
        <fullName evidence="2">Pop5</fullName>
    </alternativeName>
</protein>
<proteinExistence type="inferred from homology"/>
<dbReference type="KEGG" id="aman:B6F84_07635"/>
<comment type="similarity">
    <text evidence="2">Belongs to the eukaryotic/archaeal RNase P protein component 2 family.</text>
</comment>
<comment type="subunit">
    <text evidence="2">Consists of a catalytic RNA component and at least 4-5 protein subunits.</text>
</comment>
<dbReference type="SUPFAM" id="SSF160350">
    <property type="entry name" value="Rnp2-like"/>
    <property type="match status" value="1"/>
</dbReference>